<evidence type="ECO:0000256" key="1">
    <source>
        <dbReference type="ARBA" id="ARBA00022723"/>
    </source>
</evidence>
<name>A0A0G4EK73_VITBC</name>
<dbReference type="Pfam" id="PF01753">
    <property type="entry name" value="zf-MYND"/>
    <property type="match status" value="1"/>
</dbReference>
<evidence type="ECO:0000256" key="2">
    <source>
        <dbReference type="ARBA" id="ARBA00022771"/>
    </source>
</evidence>
<dbReference type="GO" id="GO:0008270">
    <property type="term" value="F:zinc ion binding"/>
    <property type="evidence" value="ECO:0007669"/>
    <property type="project" value="UniProtKB-KW"/>
</dbReference>
<dbReference type="InterPro" id="IPR002893">
    <property type="entry name" value="Znf_MYND"/>
</dbReference>
<dbReference type="SUPFAM" id="SSF144232">
    <property type="entry name" value="HIT/MYND zinc finger-like"/>
    <property type="match status" value="1"/>
</dbReference>
<gene>
    <name evidence="7" type="ORF">Vbra_3920</name>
</gene>
<evidence type="ECO:0000256" key="5">
    <source>
        <dbReference type="SAM" id="MobiDB-lite"/>
    </source>
</evidence>
<reference evidence="7 8" key="1">
    <citation type="submission" date="2014-11" db="EMBL/GenBank/DDBJ databases">
        <authorList>
            <person name="Zhu J."/>
            <person name="Qi W."/>
            <person name="Song R."/>
        </authorList>
    </citation>
    <scope>NUCLEOTIDE SEQUENCE [LARGE SCALE GENOMIC DNA]</scope>
</reference>
<dbReference type="VEuPathDB" id="CryptoDB:Vbra_3920"/>
<dbReference type="InParanoid" id="A0A0G4EK73"/>
<keyword evidence="1" id="KW-0479">Metal-binding</keyword>
<feature type="region of interest" description="Disordered" evidence="5">
    <location>
        <begin position="1"/>
        <end position="40"/>
    </location>
</feature>
<dbReference type="OrthoDB" id="9922773at2759"/>
<evidence type="ECO:0000313" key="8">
    <source>
        <dbReference type="Proteomes" id="UP000041254"/>
    </source>
</evidence>
<organism evidence="7 8">
    <name type="scientific">Vitrella brassicaformis (strain CCMP3155)</name>
    <dbReference type="NCBI Taxonomy" id="1169540"/>
    <lineage>
        <taxon>Eukaryota</taxon>
        <taxon>Sar</taxon>
        <taxon>Alveolata</taxon>
        <taxon>Colpodellida</taxon>
        <taxon>Vitrellaceae</taxon>
        <taxon>Vitrella</taxon>
    </lineage>
</organism>
<feature type="domain" description="MYND-type" evidence="6">
    <location>
        <begin position="128"/>
        <end position="170"/>
    </location>
</feature>
<protein>
    <recommendedName>
        <fullName evidence="6">MYND-type domain-containing protein</fullName>
    </recommendedName>
</protein>
<keyword evidence="8" id="KW-1185">Reference proteome</keyword>
<evidence type="ECO:0000256" key="4">
    <source>
        <dbReference type="PROSITE-ProRule" id="PRU00134"/>
    </source>
</evidence>
<evidence type="ECO:0000259" key="6">
    <source>
        <dbReference type="PROSITE" id="PS50865"/>
    </source>
</evidence>
<dbReference type="PROSITE" id="PS50865">
    <property type="entry name" value="ZF_MYND_2"/>
    <property type="match status" value="1"/>
</dbReference>
<dbReference type="PhylomeDB" id="A0A0G4EK73"/>
<evidence type="ECO:0000313" key="7">
    <source>
        <dbReference type="EMBL" id="CEL96927.1"/>
    </source>
</evidence>
<dbReference type="AlphaFoldDB" id="A0A0G4EK73"/>
<feature type="compositionally biased region" description="Low complexity" evidence="5">
    <location>
        <begin position="70"/>
        <end position="91"/>
    </location>
</feature>
<accession>A0A0G4EK73</accession>
<keyword evidence="2 4" id="KW-0863">Zinc-finger</keyword>
<proteinExistence type="predicted"/>
<dbReference type="EMBL" id="CDMY01000249">
    <property type="protein sequence ID" value="CEL96927.1"/>
    <property type="molecule type" value="Genomic_DNA"/>
</dbReference>
<sequence>MSKKGVDYSKWDKLVDDKSDEEEVTAPRRAPLGQLPFSLNASDTQAADVRAIMRAAEQALNAMNLDYTGSTSSSTRDSSAARVKPSTSSSSGPPPADGRLPFTKAEMHNYKVRFDASAPDPSLELHKCVVCRKSPAAGARFLLCQRCHAMRYCSIDCQREDWDTRHRGECGDAKSLFEGHQLRGNEHAVRYVKGRLDPDAFYRLQRAKNAAIQREVPRSPALNNTRLVNLSAYFLTLPNAAQYKEWCGIQLSRGPNGDDVPGPSIADPAVMAIGPTHFHTAYRIAPLSLVEAARSDLPLPLHLHTRGRGVAVVKRLVEDIVHGHSRDGGFLKAFPAVPWPIIEGHVDIFFWRGDKIQVQIGEAPFVPELTIECLFIPSHNLVVRSALLHAACAVFGQAGYDEIDRLLPLSASKAYKIVSLKAQLTRGEWQRDIIYEIMSTEGLPAALIKLYHDRAKEVCRPQHPSTWASRLGLCSVSFAWKHKKFTDVFRWHLVNYAKDFRPFPFGKSFAEFADVTDGELRRIETELEAMNLQYPPQIQAIRSCQPADYYEHIDGPLLTTSDGHRVSELDVLLSTQGLV</sequence>
<keyword evidence="3" id="KW-0862">Zinc</keyword>
<dbReference type="Gene3D" id="6.10.140.2220">
    <property type="match status" value="1"/>
</dbReference>
<evidence type="ECO:0000256" key="3">
    <source>
        <dbReference type="ARBA" id="ARBA00022833"/>
    </source>
</evidence>
<feature type="region of interest" description="Disordered" evidence="5">
    <location>
        <begin position="66"/>
        <end position="101"/>
    </location>
</feature>
<feature type="compositionally biased region" description="Basic and acidic residues" evidence="5">
    <location>
        <begin position="1"/>
        <end position="17"/>
    </location>
</feature>
<dbReference type="Proteomes" id="UP000041254">
    <property type="component" value="Unassembled WGS sequence"/>
</dbReference>